<reference evidence="2 3" key="2">
    <citation type="submission" date="2024-05" db="EMBL/GenBank/DDBJ databases">
        <authorList>
            <person name="Chen Y."/>
            <person name="Shah S."/>
            <person name="Dougan E. K."/>
            <person name="Thang M."/>
            <person name="Chan C."/>
        </authorList>
    </citation>
    <scope>NUCLEOTIDE SEQUENCE [LARGE SCALE GENOMIC DNA]</scope>
</reference>
<dbReference type="EMBL" id="CAMXCT030003432">
    <property type="protein sequence ID" value="CAL4791723.1"/>
    <property type="molecule type" value="Genomic_DNA"/>
</dbReference>
<dbReference type="EMBL" id="CAMXCT010003432">
    <property type="protein sequence ID" value="CAI4004411.1"/>
    <property type="molecule type" value="Genomic_DNA"/>
</dbReference>
<gene>
    <name evidence="1" type="ORF">C1SCF055_LOCUS30197</name>
</gene>
<evidence type="ECO:0000313" key="1">
    <source>
        <dbReference type="EMBL" id="CAI4004411.1"/>
    </source>
</evidence>
<dbReference type="Proteomes" id="UP001152797">
    <property type="component" value="Unassembled WGS sequence"/>
</dbReference>
<accession>A0A9P1D9F3</accession>
<evidence type="ECO:0000313" key="2">
    <source>
        <dbReference type="EMBL" id="CAL4791723.1"/>
    </source>
</evidence>
<dbReference type="AlphaFoldDB" id="A0A9P1D9F3"/>
<organism evidence="1">
    <name type="scientific">Cladocopium goreaui</name>
    <dbReference type="NCBI Taxonomy" id="2562237"/>
    <lineage>
        <taxon>Eukaryota</taxon>
        <taxon>Sar</taxon>
        <taxon>Alveolata</taxon>
        <taxon>Dinophyceae</taxon>
        <taxon>Suessiales</taxon>
        <taxon>Symbiodiniaceae</taxon>
        <taxon>Cladocopium</taxon>
    </lineage>
</organism>
<reference evidence="1" key="1">
    <citation type="submission" date="2022-10" db="EMBL/GenBank/DDBJ databases">
        <authorList>
            <person name="Chen Y."/>
            <person name="Dougan E. K."/>
            <person name="Chan C."/>
            <person name="Rhodes N."/>
            <person name="Thang M."/>
        </authorList>
    </citation>
    <scope>NUCLEOTIDE SEQUENCE</scope>
</reference>
<comment type="caution">
    <text evidence="1">The sequence shown here is derived from an EMBL/GenBank/DDBJ whole genome shotgun (WGS) entry which is preliminary data.</text>
</comment>
<dbReference type="EMBL" id="CAMXCT020003432">
    <property type="protein sequence ID" value="CAL1157786.1"/>
    <property type="molecule type" value="Genomic_DNA"/>
</dbReference>
<evidence type="ECO:0000313" key="3">
    <source>
        <dbReference type="Proteomes" id="UP001152797"/>
    </source>
</evidence>
<protein>
    <submittedName>
        <fullName evidence="1">Uncharacterized protein</fullName>
    </submittedName>
</protein>
<keyword evidence="3" id="KW-1185">Reference proteome</keyword>
<proteinExistence type="predicted"/>
<dbReference type="OrthoDB" id="440601at2759"/>
<sequence length="264" mass="30215">MAPRQPGLLQPTFSRASCWRVRKSKWQNNIHDFCNIYLIKQQVLLVALLLYARDRPLIPMEYSPGELATALEHVAVIRSRFRCGHSFIQWPTPLYELEENPEWEHHPVCTKSLQLNVDAIITMVAIFHGCFVDIYQLQDEDKRVRILFNMIARLRKEWAWSADSGDHPVASDQGVNVPMPVDDDTFFEDDDGDDTSPFEMPQKKIQRKGAGLYGDQCVESESPANLKLKEMGIPVEMTMAEELELQKVLQAIADLEEVPTSTKS</sequence>
<name>A0A9P1D9F3_9DINO</name>